<protein>
    <submittedName>
        <fullName evidence="1">Uncharacterized protein</fullName>
    </submittedName>
</protein>
<keyword evidence="2" id="KW-1185">Reference proteome</keyword>
<dbReference type="EMBL" id="BTRK01000003">
    <property type="protein sequence ID" value="GMR44418.1"/>
    <property type="molecule type" value="Genomic_DNA"/>
</dbReference>
<sequence>SSSDPPMCTVLTRTLSLMDTVEKEGVNAESLGFGLAYMSRERELAMNLVQNKNDPLRYVIYKTSAHLERMVGSLRAKENREGLNGNASTLAVEDWTRQALNLSRLDSPLGTLLTKSLRLMDTVDKEGIVESRQCFPPNHLRDTRIARA</sequence>
<evidence type="ECO:0000313" key="1">
    <source>
        <dbReference type="EMBL" id="GMR44418.1"/>
    </source>
</evidence>
<organism evidence="1 2">
    <name type="scientific">Pristionchus mayeri</name>
    <dbReference type="NCBI Taxonomy" id="1317129"/>
    <lineage>
        <taxon>Eukaryota</taxon>
        <taxon>Metazoa</taxon>
        <taxon>Ecdysozoa</taxon>
        <taxon>Nematoda</taxon>
        <taxon>Chromadorea</taxon>
        <taxon>Rhabditida</taxon>
        <taxon>Rhabditina</taxon>
        <taxon>Diplogasteromorpha</taxon>
        <taxon>Diplogasteroidea</taxon>
        <taxon>Neodiplogasteridae</taxon>
        <taxon>Pristionchus</taxon>
    </lineage>
</organism>
<evidence type="ECO:0000313" key="2">
    <source>
        <dbReference type="Proteomes" id="UP001328107"/>
    </source>
</evidence>
<comment type="caution">
    <text evidence="1">The sequence shown here is derived from an EMBL/GenBank/DDBJ whole genome shotgun (WGS) entry which is preliminary data.</text>
</comment>
<feature type="non-terminal residue" evidence="1">
    <location>
        <position position="148"/>
    </location>
</feature>
<accession>A0AAN5CAP5</accession>
<dbReference type="Proteomes" id="UP001328107">
    <property type="component" value="Unassembled WGS sequence"/>
</dbReference>
<gene>
    <name evidence="1" type="ORF">PMAYCL1PPCAC_14613</name>
</gene>
<feature type="non-terminal residue" evidence="1">
    <location>
        <position position="1"/>
    </location>
</feature>
<name>A0AAN5CAP5_9BILA</name>
<reference evidence="2" key="1">
    <citation type="submission" date="2022-10" db="EMBL/GenBank/DDBJ databases">
        <title>Genome assembly of Pristionchus species.</title>
        <authorList>
            <person name="Yoshida K."/>
            <person name="Sommer R.J."/>
        </authorList>
    </citation>
    <scope>NUCLEOTIDE SEQUENCE [LARGE SCALE GENOMIC DNA]</scope>
    <source>
        <strain evidence="2">RS5460</strain>
    </source>
</reference>
<dbReference type="AlphaFoldDB" id="A0AAN5CAP5"/>
<proteinExistence type="predicted"/>